<gene>
    <name evidence="2" type="ORF">GO014_01580</name>
</gene>
<dbReference type="Proteomes" id="UP000438106">
    <property type="component" value="Unassembled WGS sequence"/>
</dbReference>
<evidence type="ECO:0000313" key="2">
    <source>
        <dbReference type="EMBL" id="MVS97721.1"/>
    </source>
</evidence>
<proteinExistence type="predicted"/>
<evidence type="ECO:0000256" key="1">
    <source>
        <dbReference type="SAM" id="SignalP"/>
    </source>
</evidence>
<protein>
    <submittedName>
        <fullName evidence="2">Uncharacterized protein</fullName>
    </submittedName>
</protein>
<dbReference type="EMBL" id="WQRF01000001">
    <property type="protein sequence ID" value="MVS97721.1"/>
    <property type="molecule type" value="Genomic_DNA"/>
</dbReference>
<dbReference type="AlphaFoldDB" id="A0A7X3FNB7"/>
<evidence type="ECO:0000313" key="3">
    <source>
        <dbReference type="Proteomes" id="UP000438106"/>
    </source>
</evidence>
<comment type="caution">
    <text evidence="2">The sequence shown here is derived from an EMBL/GenBank/DDBJ whole genome shotgun (WGS) entry which is preliminary data.</text>
</comment>
<dbReference type="RefSeq" id="WP_157288858.1">
    <property type="nucleotide sequence ID" value="NZ_WQRF01000001.1"/>
</dbReference>
<keyword evidence="3" id="KW-1185">Reference proteome</keyword>
<feature type="signal peptide" evidence="1">
    <location>
        <begin position="1"/>
        <end position="21"/>
    </location>
</feature>
<reference evidence="2 3" key="1">
    <citation type="submission" date="2019-12" db="EMBL/GenBank/DDBJ databases">
        <title>Devosia maris sp. nov., isolated from the deep seawater.</title>
        <authorList>
            <person name="Liu Y."/>
        </authorList>
    </citation>
    <scope>NUCLEOTIDE SEQUENCE [LARGE SCALE GENOMIC DNA]</scope>
    <source>
        <strain evidence="2 3">L53-10-65</strain>
    </source>
</reference>
<sequence length="105" mass="11537">MKLRTIALAAILGLTGGSSLAAECQYQSRHDWGHVSFPDEKTAVWDQGLGFEVTCELAYGDEGANTMTCDDGLSFPFGFYPATPDGDDFSELLVFQDTLWYRVCP</sequence>
<feature type="chain" id="PRO_5031061590" evidence="1">
    <location>
        <begin position="22"/>
        <end position="105"/>
    </location>
</feature>
<name>A0A7X3FNB7_9HYPH</name>
<organism evidence="2 3">
    <name type="scientific">Devosia marina</name>
    <dbReference type="NCBI Taxonomy" id="2683198"/>
    <lineage>
        <taxon>Bacteria</taxon>
        <taxon>Pseudomonadati</taxon>
        <taxon>Pseudomonadota</taxon>
        <taxon>Alphaproteobacteria</taxon>
        <taxon>Hyphomicrobiales</taxon>
        <taxon>Devosiaceae</taxon>
        <taxon>Devosia</taxon>
    </lineage>
</organism>
<keyword evidence="1" id="KW-0732">Signal</keyword>
<accession>A0A7X3FNB7</accession>